<dbReference type="AlphaFoldDB" id="A0A0B1SP68"/>
<keyword evidence="4" id="KW-1185">Reference proteome</keyword>
<dbReference type="InterPro" id="IPR028073">
    <property type="entry name" value="PHTB1_N_dom"/>
</dbReference>
<evidence type="ECO:0000259" key="1">
    <source>
        <dbReference type="Pfam" id="PF14727"/>
    </source>
</evidence>
<feature type="domain" description="PTHB1 N-terminal" evidence="1">
    <location>
        <begin position="2"/>
        <end position="131"/>
    </location>
</feature>
<evidence type="ECO:0000313" key="3">
    <source>
        <dbReference type="EMBL" id="KHJ86739.1"/>
    </source>
</evidence>
<sequence length="385" mass="43182">FDWTFNLGDTCIDMAMEDTPPIQPSIICLCRYMVYCLTTGGTVRWQIRLEQVGTALMVYNVGKESLSVRLCVATSSNTLLVFSDNRLLWNSQTEDVIVSLKLSNFNSVYQHVLSMLSAEGRVSIGYLGTEPNLYKVPVDNRFIDFKAKIQEMREVEATIKDTGSVGSTESVKIPFFVGETMPSSTTVNFAAHCSGSQASTVISFRVPFSAMFAETSPERNATYKLTLDSDHSCIPLNTLFHEFQTENPTSIGFRVHGYDASVSVFTAHKSNRYRIQTDHLQLLNVVVTEVMERVQASQEGVQLHANVPMGYITTKLEELMELESKSRVQEKVIADRSKEMRAIEALILSKTRNTKPETFEHIDLLYGEAHDQVIQTDALLEAKTL</sequence>
<dbReference type="GO" id="GO:0034464">
    <property type="term" value="C:BBSome"/>
    <property type="evidence" value="ECO:0007669"/>
    <property type="project" value="InterPro"/>
</dbReference>
<name>A0A0B1SP68_OESDE</name>
<organism evidence="3 4">
    <name type="scientific">Oesophagostomum dentatum</name>
    <name type="common">Nodular worm</name>
    <dbReference type="NCBI Taxonomy" id="61180"/>
    <lineage>
        <taxon>Eukaryota</taxon>
        <taxon>Metazoa</taxon>
        <taxon>Ecdysozoa</taxon>
        <taxon>Nematoda</taxon>
        <taxon>Chromadorea</taxon>
        <taxon>Rhabditida</taxon>
        <taxon>Rhabditina</taxon>
        <taxon>Rhabditomorpha</taxon>
        <taxon>Strongyloidea</taxon>
        <taxon>Strongylidae</taxon>
        <taxon>Oesophagostomum</taxon>
    </lineage>
</organism>
<dbReference type="PANTHER" id="PTHR20991">
    <property type="entry name" value="PARATHYROID HORMONE-RESPONSIVE B1 GENE"/>
    <property type="match status" value="1"/>
</dbReference>
<evidence type="ECO:0008006" key="5">
    <source>
        <dbReference type="Google" id="ProtNLM"/>
    </source>
</evidence>
<dbReference type="InterPro" id="IPR055362">
    <property type="entry name" value="PTHB1_pf_dom"/>
</dbReference>
<reference evidence="3 4" key="1">
    <citation type="submission" date="2014-03" db="EMBL/GenBank/DDBJ databases">
        <title>Draft genome of the hookworm Oesophagostomum dentatum.</title>
        <authorList>
            <person name="Mitreva M."/>
        </authorList>
    </citation>
    <scope>NUCLEOTIDE SEQUENCE [LARGE SCALE GENOMIC DNA]</scope>
    <source>
        <strain evidence="3 4">OD-Hann</strain>
    </source>
</reference>
<dbReference type="Pfam" id="PF23337">
    <property type="entry name" value="PTHB1_pf"/>
    <property type="match status" value="1"/>
</dbReference>
<dbReference type="InterPro" id="IPR026511">
    <property type="entry name" value="PTHB1"/>
</dbReference>
<dbReference type="OrthoDB" id="10262646at2759"/>
<feature type="non-terminal residue" evidence="3">
    <location>
        <position position="1"/>
    </location>
</feature>
<dbReference type="Proteomes" id="UP000053660">
    <property type="component" value="Unassembled WGS sequence"/>
</dbReference>
<dbReference type="GO" id="GO:0060271">
    <property type="term" value="P:cilium assembly"/>
    <property type="evidence" value="ECO:0007669"/>
    <property type="project" value="TreeGrafter"/>
</dbReference>
<protein>
    <recommendedName>
        <fullName evidence="5">PTHB1 N-terminal domain-containing protein</fullName>
    </recommendedName>
</protein>
<accession>A0A0B1SP68</accession>
<dbReference type="Pfam" id="PF14727">
    <property type="entry name" value="PHTB1_N"/>
    <property type="match status" value="1"/>
</dbReference>
<proteinExistence type="predicted"/>
<dbReference type="GO" id="GO:0016020">
    <property type="term" value="C:membrane"/>
    <property type="evidence" value="ECO:0007669"/>
    <property type="project" value="TreeGrafter"/>
</dbReference>
<dbReference type="PANTHER" id="PTHR20991:SF0">
    <property type="entry name" value="PROTEIN PTHB1"/>
    <property type="match status" value="1"/>
</dbReference>
<evidence type="ECO:0000313" key="4">
    <source>
        <dbReference type="Proteomes" id="UP000053660"/>
    </source>
</evidence>
<gene>
    <name evidence="3" type="ORF">OESDEN_13501</name>
</gene>
<evidence type="ECO:0000259" key="2">
    <source>
        <dbReference type="Pfam" id="PF23337"/>
    </source>
</evidence>
<dbReference type="EMBL" id="KN559533">
    <property type="protein sequence ID" value="KHJ86739.1"/>
    <property type="molecule type" value="Genomic_DNA"/>
</dbReference>
<feature type="domain" description="PTHB1 platform" evidence="2">
    <location>
        <begin position="207"/>
        <end position="301"/>
    </location>
</feature>